<evidence type="ECO:0000313" key="11">
    <source>
        <dbReference type="EMBL" id="GGK25972.1"/>
    </source>
</evidence>
<comment type="similarity">
    <text evidence="1 9 10">Belongs to the peptidase A8 family.</text>
</comment>
<dbReference type="PANTHER" id="PTHR33695:SF1">
    <property type="entry name" value="LIPOPROTEIN SIGNAL PEPTIDASE"/>
    <property type="match status" value="1"/>
</dbReference>
<dbReference type="AlphaFoldDB" id="A0A8J3FGS5"/>
<evidence type="ECO:0000256" key="3">
    <source>
        <dbReference type="ARBA" id="ARBA00022670"/>
    </source>
</evidence>
<evidence type="ECO:0000256" key="7">
    <source>
        <dbReference type="ARBA" id="ARBA00022989"/>
    </source>
</evidence>
<keyword evidence="6 9" id="KW-0378">Hydrolase</keyword>
<evidence type="ECO:0000256" key="1">
    <source>
        <dbReference type="ARBA" id="ARBA00006139"/>
    </source>
</evidence>
<feature type="transmembrane region" description="Helical" evidence="9">
    <location>
        <begin position="144"/>
        <end position="167"/>
    </location>
</feature>
<evidence type="ECO:0000256" key="2">
    <source>
        <dbReference type="ARBA" id="ARBA00022475"/>
    </source>
</evidence>
<dbReference type="NCBIfam" id="TIGR00077">
    <property type="entry name" value="lspA"/>
    <property type="match status" value="1"/>
</dbReference>
<evidence type="ECO:0000256" key="10">
    <source>
        <dbReference type="RuleBase" id="RU004181"/>
    </source>
</evidence>
<reference evidence="11" key="2">
    <citation type="submission" date="2020-09" db="EMBL/GenBank/DDBJ databases">
        <authorList>
            <person name="Sun Q."/>
            <person name="Ohkuma M."/>
        </authorList>
    </citation>
    <scope>NUCLEOTIDE SEQUENCE</scope>
    <source>
        <strain evidence="11">JCM 3091</strain>
    </source>
</reference>
<dbReference type="Pfam" id="PF01252">
    <property type="entry name" value="Peptidase_A8"/>
    <property type="match status" value="1"/>
</dbReference>
<dbReference type="PANTHER" id="PTHR33695">
    <property type="entry name" value="LIPOPROTEIN SIGNAL PEPTIDASE"/>
    <property type="match status" value="1"/>
</dbReference>
<keyword evidence="7 9" id="KW-1133">Transmembrane helix</keyword>
<dbReference type="GO" id="GO:0005886">
    <property type="term" value="C:plasma membrane"/>
    <property type="evidence" value="ECO:0007669"/>
    <property type="project" value="UniProtKB-SubCell"/>
</dbReference>
<dbReference type="Proteomes" id="UP000662200">
    <property type="component" value="Unassembled WGS sequence"/>
</dbReference>
<sequence>MGPERGSAGAPSGPGRAVWLLGGLAAAILAGDVVTKQVALAQLADEVPVRLWGGVLYLSLTRNSGAAFSLGGDYTWIFPIFAVIMIGFLVWLARGVRSLPWAVSLGLILGGVLGNLTDRVFRAPGVFRGHVVDMVSLFDPYGRIWPVFNLADSALVCGVVLAVFLEFTGRPRDGSRRGDTTEVQA</sequence>
<evidence type="ECO:0000256" key="5">
    <source>
        <dbReference type="ARBA" id="ARBA00022750"/>
    </source>
</evidence>
<dbReference type="EC" id="3.4.23.36" evidence="9"/>
<evidence type="ECO:0000256" key="9">
    <source>
        <dbReference type="HAMAP-Rule" id="MF_00161"/>
    </source>
</evidence>
<keyword evidence="12" id="KW-1185">Reference proteome</keyword>
<keyword evidence="4 9" id="KW-0812">Transmembrane</keyword>
<keyword evidence="5 9" id="KW-0064">Aspartyl protease</keyword>
<feature type="transmembrane region" description="Helical" evidence="9">
    <location>
        <begin position="17"/>
        <end position="35"/>
    </location>
</feature>
<dbReference type="GO" id="GO:0006508">
    <property type="term" value="P:proteolysis"/>
    <property type="evidence" value="ECO:0007669"/>
    <property type="project" value="UniProtKB-KW"/>
</dbReference>
<evidence type="ECO:0000256" key="8">
    <source>
        <dbReference type="ARBA" id="ARBA00023136"/>
    </source>
</evidence>
<dbReference type="GO" id="GO:0004190">
    <property type="term" value="F:aspartic-type endopeptidase activity"/>
    <property type="evidence" value="ECO:0007669"/>
    <property type="project" value="UniProtKB-UniRule"/>
</dbReference>
<reference evidence="11" key="1">
    <citation type="journal article" date="2014" name="Int. J. Syst. Evol. Microbiol.">
        <title>Complete genome sequence of Corynebacterium casei LMG S-19264T (=DSM 44701T), isolated from a smear-ripened cheese.</title>
        <authorList>
            <consortium name="US DOE Joint Genome Institute (JGI-PGF)"/>
            <person name="Walter F."/>
            <person name="Albersmeier A."/>
            <person name="Kalinowski J."/>
            <person name="Ruckert C."/>
        </authorList>
    </citation>
    <scope>NUCLEOTIDE SEQUENCE</scope>
    <source>
        <strain evidence="11">JCM 3091</strain>
    </source>
</reference>
<feature type="active site" evidence="9">
    <location>
        <position position="152"/>
    </location>
</feature>
<organism evidence="11 12">
    <name type="scientific">Pilimelia terevasa</name>
    <dbReference type="NCBI Taxonomy" id="53372"/>
    <lineage>
        <taxon>Bacteria</taxon>
        <taxon>Bacillati</taxon>
        <taxon>Actinomycetota</taxon>
        <taxon>Actinomycetes</taxon>
        <taxon>Micromonosporales</taxon>
        <taxon>Micromonosporaceae</taxon>
        <taxon>Pilimelia</taxon>
    </lineage>
</organism>
<dbReference type="UniPathway" id="UPA00665"/>
<dbReference type="HAMAP" id="MF_00161">
    <property type="entry name" value="LspA"/>
    <property type="match status" value="1"/>
</dbReference>
<dbReference type="PRINTS" id="PR00781">
    <property type="entry name" value="LIPOSIGPTASE"/>
</dbReference>
<accession>A0A8J3FGS5</accession>
<feature type="active site" evidence="9">
    <location>
        <position position="133"/>
    </location>
</feature>
<evidence type="ECO:0000256" key="6">
    <source>
        <dbReference type="ARBA" id="ARBA00022801"/>
    </source>
</evidence>
<evidence type="ECO:0000313" key="12">
    <source>
        <dbReference type="Proteomes" id="UP000662200"/>
    </source>
</evidence>
<keyword evidence="8 9" id="KW-0472">Membrane</keyword>
<dbReference type="InterPro" id="IPR001872">
    <property type="entry name" value="Peptidase_A8"/>
</dbReference>
<keyword evidence="2 9" id="KW-1003">Cell membrane</keyword>
<dbReference type="EMBL" id="BMQC01000005">
    <property type="protein sequence ID" value="GGK25972.1"/>
    <property type="molecule type" value="Genomic_DNA"/>
</dbReference>
<comment type="caution">
    <text evidence="11">The sequence shown here is derived from an EMBL/GenBank/DDBJ whole genome shotgun (WGS) entry which is preliminary data.</text>
</comment>
<gene>
    <name evidence="9" type="primary">lspA</name>
    <name evidence="11" type="ORF">GCM10010124_18140</name>
</gene>
<feature type="transmembrane region" description="Helical" evidence="9">
    <location>
        <begin position="74"/>
        <end position="92"/>
    </location>
</feature>
<comment type="catalytic activity">
    <reaction evidence="9">
        <text>Release of signal peptides from bacterial membrane prolipoproteins. Hydrolyzes -Xaa-Yaa-Zaa-|-(S,diacylglyceryl)Cys-, in which Xaa is hydrophobic (preferably Leu), and Yaa (Ala or Ser) and Zaa (Gly or Ala) have small, neutral side chains.</text>
        <dbReference type="EC" id="3.4.23.36"/>
    </reaction>
</comment>
<feature type="transmembrane region" description="Helical" evidence="9">
    <location>
        <begin position="99"/>
        <end position="117"/>
    </location>
</feature>
<proteinExistence type="inferred from homology"/>
<comment type="function">
    <text evidence="9">This protein specifically catalyzes the removal of signal peptides from prolipoproteins.</text>
</comment>
<keyword evidence="3 9" id="KW-0645">Protease</keyword>
<comment type="pathway">
    <text evidence="9">Protein modification; lipoprotein biosynthesis (signal peptide cleavage).</text>
</comment>
<protein>
    <recommendedName>
        <fullName evidence="9">Lipoprotein signal peptidase</fullName>
        <ecNumber evidence="9">3.4.23.36</ecNumber>
    </recommendedName>
    <alternativeName>
        <fullName evidence="9">Prolipoprotein signal peptidase</fullName>
    </alternativeName>
    <alternativeName>
        <fullName evidence="9">Signal peptidase II</fullName>
        <shortName evidence="9">SPase II</shortName>
    </alternativeName>
</protein>
<evidence type="ECO:0000256" key="4">
    <source>
        <dbReference type="ARBA" id="ARBA00022692"/>
    </source>
</evidence>
<comment type="subcellular location">
    <subcellularLocation>
        <location evidence="9">Cell membrane</location>
        <topology evidence="9">Multi-pass membrane protein</topology>
    </subcellularLocation>
</comment>
<name>A0A8J3FGS5_9ACTN</name>